<keyword evidence="2" id="KW-1185">Reference proteome</keyword>
<dbReference type="Gramene" id="ONK58201">
    <property type="protein sequence ID" value="ONK58201"/>
    <property type="gene ID" value="A4U43_C09F9460"/>
</dbReference>
<name>A0A5P1E6D6_ASPOF</name>
<dbReference type="EMBL" id="CM007389">
    <property type="protein sequence ID" value="ONK58201.1"/>
    <property type="molecule type" value="Genomic_DNA"/>
</dbReference>
<dbReference type="AlphaFoldDB" id="A0A5P1E6D6"/>
<gene>
    <name evidence="1" type="ORF">A4U43_C09F9460</name>
</gene>
<organism evidence="1 2">
    <name type="scientific">Asparagus officinalis</name>
    <name type="common">Garden asparagus</name>
    <dbReference type="NCBI Taxonomy" id="4686"/>
    <lineage>
        <taxon>Eukaryota</taxon>
        <taxon>Viridiplantae</taxon>
        <taxon>Streptophyta</taxon>
        <taxon>Embryophyta</taxon>
        <taxon>Tracheophyta</taxon>
        <taxon>Spermatophyta</taxon>
        <taxon>Magnoliopsida</taxon>
        <taxon>Liliopsida</taxon>
        <taxon>Asparagales</taxon>
        <taxon>Asparagaceae</taxon>
        <taxon>Asparagoideae</taxon>
        <taxon>Asparagus</taxon>
    </lineage>
</organism>
<sequence>MIVISVKGLIRFENVEIGEQRRKDNAYDAAATRGSLYEEAFDGQVEDEGVTLEGAEQKLEAKAEEGDDDVVFGEDYDDVEKYLDEARKLTLKRGKRKMHLPVLRQLPSWPQQRRSKRILRDE</sequence>
<reference evidence="2" key="1">
    <citation type="journal article" date="2017" name="Nat. Commun.">
        <title>The asparagus genome sheds light on the origin and evolution of a young Y chromosome.</title>
        <authorList>
            <person name="Harkess A."/>
            <person name="Zhou J."/>
            <person name="Xu C."/>
            <person name="Bowers J.E."/>
            <person name="Van der Hulst R."/>
            <person name="Ayyampalayam S."/>
            <person name="Mercati F."/>
            <person name="Riccardi P."/>
            <person name="McKain M.R."/>
            <person name="Kakrana A."/>
            <person name="Tang H."/>
            <person name="Ray J."/>
            <person name="Groenendijk J."/>
            <person name="Arikit S."/>
            <person name="Mathioni S.M."/>
            <person name="Nakano M."/>
            <person name="Shan H."/>
            <person name="Telgmann-Rauber A."/>
            <person name="Kanno A."/>
            <person name="Yue Z."/>
            <person name="Chen H."/>
            <person name="Li W."/>
            <person name="Chen Y."/>
            <person name="Xu X."/>
            <person name="Zhang Y."/>
            <person name="Luo S."/>
            <person name="Chen H."/>
            <person name="Gao J."/>
            <person name="Mao Z."/>
            <person name="Pires J.C."/>
            <person name="Luo M."/>
            <person name="Kudrna D."/>
            <person name="Wing R.A."/>
            <person name="Meyers B.C."/>
            <person name="Yi K."/>
            <person name="Kong H."/>
            <person name="Lavrijsen P."/>
            <person name="Sunseri F."/>
            <person name="Falavigna A."/>
            <person name="Ye Y."/>
            <person name="Leebens-Mack J.H."/>
            <person name="Chen G."/>
        </authorList>
    </citation>
    <scope>NUCLEOTIDE SEQUENCE [LARGE SCALE GENOMIC DNA]</scope>
    <source>
        <strain evidence="2">cv. DH0086</strain>
    </source>
</reference>
<evidence type="ECO:0000313" key="2">
    <source>
        <dbReference type="Proteomes" id="UP000243459"/>
    </source>
</evidence>
<accession>A0A5P1E6D6</accession>
<proteinExistence type="predicted"/>
<dbReference type="Proteomes" id="UP000243459">
    <property type="component" value="Chromosome 9"/>
</dbReference>
<evidence type="ECO:0000313" key="1">
    <source>
        <dbReference type="EMBL" id="ONK58201.1"/>
    </source>
</evidence>
<protein>
    <submittedName>
        <fullName evidence="1">Uncharacterized protein</fullName>
    </submittedName>
</protein>